<keyword evidence="2" id="KW-0808">Transferase</keyword>
<comment type="caution">
    <text evidence="2">The sequence shown here is derived from an EMBL/GenBank/DDBJ whole genome shotgun (WGS) entry which is preliminary data.</text>
</comment>
<name>A0A563EIZ0_9PSEU</name>
<dbReference type="Gene3D" id="3.90.1200.10">
    <property type="match status" value="1"/>
</dbReference>
<dbReference type="InterPro" id="IPR002575">
    <property type="entry name" value="Aminoglycoside_PTrfase"/>
</dbReference>
<evidence type="ECO:0000259" key="1">
    <source>
        <dbReference type="Pfam" id="PF01636"/>
    </source>
</evidence>
<organism evidence="2 3">
    <name type="scientific">Lentzea tibetensis</name>
    <dbReference type="NCBI Taxonomy" id="2591470"/>
    <lineage>
        <taxon>Bacteria</taxon>
        <taxon>Bacillati</taxon>
        <taxon>Actinomycetota</taxon>
        <taxon>Actinomycetes</taxon>
        <taxon>Pseudonocardiales</taxon>
        <taxon>Pseudonocardiaceae</taxon>
        <taxon>Lentzea</taxon>
    </lineage>
</organism>
<dbReference type="EMBL" id="VOBR01000033">
    <property type="protein sequence ID" value="TWP46350.1"/>
    <property type="molecule type" value="Genomic_DNA"/>
</dbReference>
<dbReference type="RefSeq" id="WP_146358705.1">
    <property type="nucleotide sequence ID" value="NZ_VOBR01000033.1"/>
</dbReference>
<dbReference type="GO" id="GO:0016740">
    <property type="term" value="F:transferase activity"/>
    <property type="evidence" value="ECO:0007669"/>
    <property type="project" value="UniProtKB-KW"/>
</dbReference>
<evidence type="ECO:0000313" key="3">
    <source>
        <dbReference type="Proteomes" id="UP000316639"/>
    </source>
</evidence>
<dbReference type="AlphaFoldDB" id="A0A563EIZ0"/>
<reference evidence="2 3" key="1">
    <citation type="submission" date="2019-07" db="EMBL/GenBank/DDBJ databases">
        <title>Lentzea xizangensis sp. nov., isolated from Qinghai-Tibetan Plateau Soils.</title>
        <authorList>
            <person name="Huang J."/>
        </authorList>
    </citation>
    <scope>NUCLEOTIDE SEQUENCE [LARGE SCALE GENOMIC DNA]</scope>
    <source>
        <strain evidence="2 3">FXJ1.1311</strain>
    </source>
</reference>
<keyword evidence="3" id="KW-1185">Reference proteome</keyword>
<accession>A0A563EIZ0</accession>
<evidence type="ECO:0000313" key="2">
    <source>
        <dbReference type="EMBL" id="TWP46350.1"/>
    </source>
</evidence>
<feature type="domain" description="Aminoglycoside phosphotransferase" evidence="1">
    <location>
        <begin position="89"/>
        <end position="223"/>
    </location>
</feature>
<dbReference type="Pfam" id="PF01636">
    <property type="entry name" value="APH"/>
    <property type="match status" value="1"/>
</dbReference>
<dbReference type="OrthoDB" id="4558647at2"/>
<dbReference type="SUPFAM" id="SSF56112">
    <property type="entry name" value="Protein kinase-like (PK-like)"/>
    <property type="match status" value="1"/>
</dbReference>
<gene>
    <name evidence="2" type="ORF">FKR81_36030</name>
</gene>
<protein>
    <submittedName>
        <fullName evidence="2">Phosphotransferase</fullName>
    </submittedName>
</protein>
<dbReference type="Proteomes" id="UP000316639">
    <property type="component" value="Unassembled WGS sequence"/>
</dbReference>
<sequence length="274" mass="28683">MSDLVAAMAALTGSDAEPEVLGTHDDVVVVRVGDVVAKAHALGTDAGPLTERMRIAGSLPGVMLPPIAPSPVRVGDRLVTVWPHGTPVSQADPDAAPWEESAALLARLHATPCDGPVSTAPDRILRAVHELPPDAPGADVVLRAFATLPPLDLPGRALIHGDYHLGQLVHRGEWLLIDVDDLGVGAPAWDLARPAALFAAGILPGDLWTRFLDAYLSAGGTGLPGEPWAVLDVPARAFVVQMAARAIVMRTEAQDALVEACDRIVSTHEHMAHG</sequence>
<proteinExistence type="predicted"/>
<dbReference type="InterPro" id="IPR011009">
    <property type="entry name" value="Kinase-like_dom_sf"/>
</dbReference>